<dbReference type="GO" id="GO:0019878">
    <property type="term" value="P:lysine biosynthetic process via aminoadipic acid"/>
    <property type="evidence" value="ECO:0007669"/>
    <property type="project" value="TreeGrafter"/>
</dbReference>
<sequence length="274" mass="30413">MDMIFPPASAELSEKPPGASPTRGLDVALWTLEPDSRGQPDIEAMRPHLSGNEWNRVTTFRDPHHAWSSAAARVLLRTMLSRYHGADPLAWHFVTEPGGRPHVDLTRLPFPLDPETRPRFSLSHTHGLAACAVSLGPWPPGAELGVDIEWTERATLPAARLARRFFHPDEADALESVPRGRERHRLFLTLWTRKEAVLKALGLGISNHLALYSCLGEPPRVVGPPDVIGHVAQWHMGSQNATPTHRLSWAVCAPWRAPRPPVRLLRRHHTGAPG</sequence>
<reference evidence="5 6" key="1">
    <citation type="submission" date="2016-10" db="EMBL/GenBank/DDBJ databases">
        <authorList>
            <person name="de Groot N.N."/>
        </authorList>
    </citation>
    <scope>NUCLEOTIDE SEQUENCE [LARGE SCALE GENOMIC DNA]</scope>
    <source>
        <strain evidence="5 6">ATCC 700224</strain>
    </source>
</reference>
<feature type="domain" description="4'-phosphopantetheinyl transferase" evidence="4">
    <location>
        <begin position="144"/>
        <end position="208"/>
    </location>
</feature>
<evidence type="ECO:0000256" key="1">
    <source>
        <dbReference type="ARBA" id="ARBA00010990"/>
    </source>
</evidence>
<feature type="region of interest" description="Disordered" evidence="3">
    <location>
        <begin position="1"/>
        <end position="22"/>
    </location>
</feature>
<dbReference type="PANTHER" id="PTHR12215">
    <property type="entry name" value="PHOSPHOPANTETHEINE TRANSFERASE"/>
    <property type="match status" value="1"/>
</dbReference>
<dbReference type="PANTHER" id="PTHR12215:SF15">
    <property type="entry name" value="4'-PHOSPHOPANTETHEINYL TRANSFERASE SUPERFAMILY-RELATED"/>
    <property type="match status" value="1"/>
</dbReference>
<dbReference type="GO" id="GO:0005829">
    <property type="term" value="C:cytosol"/>
    <property type="evidence" value="ECO:0007669"/>
    <property type="project" value="TreeGrafter"/>
</dbReference>
<protein>
    <submittedName>
        <fullName evidence="5">4'-phosphopantetheinyl transferase</fullName>
    </submittedName>
</protein>
<dbReference type="Proteomes" id="UP000199412">
    <property type="component" value="Unassembled WGS sequence"/>
</dbReference>
<evidence type="ECO:0000313" key="5">
    <source>
        <dbReference type="EMBL" id="SDE17185.1"/>
    </source>
</evidence>
<gene>
    <name evidence="5" type="ORF">SAMN05421720_10451</name>
</gene>
<dbReference type="Gene3D" id="3.90.470.20">
    <property type="entry name" value="4'-phosphopantetheinyl transferase domain"/>
    <property type="match status" value="2"/>
</dbReference>
<organism evidence="5 6">
    <name type="scientific">Rhodospira trueperi</name>
    <dbReference type="NCBI Taxonomy" id="69960"/>
    <lineage>
        <taxon>Bacteria</taxon>
        <taxon>Pseudomonadati</taxon>
        <taxon>Pseudomonadota</taxon>
        <taxon>Alphaproteobacteria</taxon>
        <taxon>Rhodospirillales</taxon>
        <taxon>Rhodospirillaceae</taxon>
        <taxon>Rhodospira</taxon>
    </lineage>
</organism>
<dbReference type="Pfam" id="PF01648">
    <property type="entry name" value="ACPS"/>
    <property type="match status" value="1"/>
</dbReference>
<evidence type="ECO:0000313" key="6">
    <source>
        <dbReference type="Proteomes" id="UP000199412"/>
    </source>
</evidence>
<dbReference type="InterPro" id="IPR037143">
    <property type="entry name" value="4-PPantetheinyl_Trfase_dom_sf"/>
</dbReference>
<dbReference type="STRING" id="69960.SAMN05421720_10451"/>
<dbReference type="InterPro" id="IPR050559">
    <property type="entry name" value="P-Pant_transferase_sf"/>
</dbReference>
<dbReference type="GO" id="GO:0000287">
    <property type="term" value="F:magnesium ion binding"/>
    <property type="evidence" value="ECO:0007669"/>
    <property type="project" value="InterPro"/>
</dbReference>
<keyword evidence="2 5" id="KW-0808">Transferase</keyword>
<evidence type="ECO:0000259" key="4">
    <source>
        <dbReference type="Pfam" id="PF01648"/>
    </source>
</evidence>
<dbReference type="AlphaFoldDB" id="A0A1G7AT67"/>
<dbReference type="EMBL" id="FNAP01000004">
    <property type="protein sequence ID" value="SDE17185.1"/>
    <property type="molecule type" value="Genomic_DNA"/>
</dbReference>
<dbReference type="InterPro" id="IPR008278">
    <property type="entry name" value="4-PPantetheinyl_Trfase_dom"/>
</dbReference>
<dbReference type="GO" id="GO:0008897">
    <property type="term" value="F:holo-[acyl-carrier-protein] synthase activity"/>
    <property type="evidence" value="ECO:0007669"/>
    <property type="project" value="InterPro"/>
</dbReference>
<dbReference type="RefSeq" id="WP_176793441.1">
    <property type="nucleotide sequence ID" value="NZ_FNAP01000004.1"/>
</dbReference>
<dbReference type="SUPFAM" id="SSF56214">
    <property type="entry name" value="4'-phosphopantetheinyl transferase"/>
    <property type="match status" value="2"/>
</dbReference>
<evidence type="ECO:0000256" key="3">
    <source>
        <dbReference type="SAM" id="MobiDB-lite"/>
    </source>
</evidence>
<name>A0A1G7AT67_9PROT</name>
<comment type="similarity">
    <text evidence="1">Belongs to the P-Pant transferase superfamily. Gsp/Sfp/HetI/AcpT family.</text>
</comment>
<accession>A0A1G7AT67</accession>
<keyword evidence="6" id="KW-1185">Reference proteome</keyword>
<proteinExistence type="inferred from homology"/>
<evidence type="ECO:0000256" key="2">
    <source>
        <dbReference type="ARBA" id="ARBA00022679"/>
    </source>
</evidence>